<name>A0AAD4GTS1_ASPNN</name>
<dbReference type="FunFam" id="3.50.50.60:FF:000156">
    <property type="entry name" value="Salicylate hydroxylase, putative"/>
    <property type="match status" value="1"/>
</dbReference>
<feature type="domain" description="FAD-binding" evidence="6">
    <location>
        <begin position="296"/>
        <end position="329"/>
    </location>
</feature>
<dbReference type="PRINTS" id="PR00420">
    <property type="entry name" value="RNGMNOXGNASE"/>
</dbReference>
<dbReference type="SUPFAM" id="SSF51905">
    <property type="entry name" value="FAD/NAD(P)-binding domain"/>
    <property type="match status" value="1"/>
</dbReference>
<reference evidence="7" key="2">
    <citation type="submission" date="2020-02" db="EMBL/GenBank/DDBJ databases">
        <authorList>
            <person name="Gilchrist C.L.M."/>
            <person name="Chooi Y.-H."/>
        </authorList>
    </citation>
    <scope>NUCLEOTIDE SEQUENCE</scope>
    <source>
        <strain evidence="7">MST-FP2251</strain>
    </source>
</reference>
<dbReference type="Pfam" id="PF01494">
    <property type="entry name" value="FAD_binding_3"/>
    <property type="match status" value="2"/>
</dbReference>
<gene>
    <name evidence="7" type="ORF">FE257_008095</name>
</gene>
<evidence type="ECO:0000256" key="4">
    <source>
        <dbReference type="ARBA" id="ARBA00023002"/>
    </source>
</evidence>
<organism evidence="7 8">
    <name type="scientific">Aspergillus nanangensis</name>
    <dbReference type="NCBI Taxonomy" id="2582783"/>
    <lineage>
        <taxon>Eukaryota</taxon>
        <taxon>Fungi</taxon>
        <taxon>Dikarya</taxon>
        <taxon>Ascomycota</taxon>
        <taxon>Pezizomycotina</taxon>
        <taxon>Eurotiomycetes</taxon>
        <taxon>Eurotiomycetidae</taxon>
        <taxon>Eurotiales</taxon>
        <taxon>Aspergillaceae</taxon>
        <taxon>Aspergillus</taxon>
        <taxon>Aspergillus subgen. Circumdati</taxon>
    </lineage>
</organism>
<evidence type="ECO:0000259" key="6">
    <source>
        <dbReference type="Pfam" id="PF01494"/>
    </source>
</evidence>
<evidence type="ECO:0000313" key="8">
    <source>
        <dbReference type="Proteomes" id="UP001194746"/>
    </source>
</evidence>
<dbReference type="Gene3D" id="3.50.50.60">
    <property type="entry name" value="FAD/NAD(P)-binding domain"/>
    <property type="match status" value="1"/>
</dbReference>
<evidence type="ECO:0000256" key="3">
    <source>
        <dbReference type="ARBA" id="ARBA00022827"/>
    </source>
</evidence>
<dbReference type="InterPro" id="IPR050493">
    <property type="entry name" value="FAD-dep_Monooxygenase_BioMet"/>
</dbReference>
<dbReference type="InterPro" id="IPR036188">
    <property type="entry name" value="FAD/NAD-bd_sf"/>
</dbReference>
<evidence type="ECO:0000256" key="1">
    <source>
        <dbReference type="ARBA" id="ARBA00007992"/>
    </source>
</evidence>
<protein>
    <recommendedName>
        <fullName evidence="6">FAD-binding domain-containing protein</fullName>
    </recommendedName>
</protein>
<dbReference type="PANTHER" id="PTHR13789:SF316">
    <property type="entry name" value="FAD-BINDING DOMAIN-CONTAINING PROTEIN"/>
    <property type="match status" value="1"/>
</dbReference>
<dbReference type="Proteomes" id="UP001194746">
    <property type="component" value="Unassembled WGS sequence"/>
</dbReference>
<evidence type="ECO:0000313" key="7">
    <source>
        <dbReference type="EMBL" id="KAF9888926.1"/>
    </source>
</evidence>
<dbReference type="GO" id="GO:0004497">
    <property type="term" value="F:monooxygenase activity"/>
    <property type="evidence" value="ECO:0007669"/>
    <property type="project" value="UniProtKB-KW"/>
</dbReference>
<keyword evidence="3" id="KW-0274">FAD</keyword>
<keyword evidence="4" id="KW-0560">Oxidoreductase</keyword>
<keyword evidence="2" id="KW-0285">Flavoprotein</keyword>
<evidence type="ECO:0000256" key="5">
    <source>
        <dbReference type="ARBA" id="ARBA00023033"/>
    </source>
</evidence>
<evidence type="ECO:0000256" key="2">
    <source>
        <dbReference type="ARBA" id="ARBA00022630"/>
    </source>
</evidence>
<dbReference type="AlphaFoldDB" id="A0AAD4GTS1"/>
<proteinExistence type="inferred from homology"/>
<feature type="domain" description="FAD-binding" evidence="6">
    <location>
        <begin position="7"/>
        <end position="225"/>
    </location>
</feature>
<keyword evidence="8" id="KW-1185">Reference proteome</keyword>
<dbReference type="PANTHER" id="PTHR13789">
    <property type="entry name" value="MONOOXYGENASE"/>
    <property type="match status" value="1"/>
</dbReference>
<dbReference type="GO" id="GO:0071949">
    <property type="term" value="F:FAD binding"/>
    <property type="evidence" value="ECO:0007669"/>
    <property type="project" value="InterPro"/>
</dbReference>
<dbReference type="EMBL" id="VCAU01000041">
    <property type="protein sequence ID" value="KAF9888926.1"/>
    <property type="molecule type" value="Genomic_DNA"/>
</dbReference>
<accession>A0AAD4GTS1</accession>
<sequence>MVADNDEVAIIGAGLCGLTLALALQQQSIPCSVYEARSAPKDIGGAIVLSPNALQILDMLGVYPRIKSRGHESEAILFRTQDDQIVDSYELGNEQKYGYKSLRIYRHWVIEELLRCLSEKNIPVQFEKKFEQILSESNAEVIWEFADGSIGRAGSLIGADGVYSRVRSYLYPDVKPHFIGIVGVAAYVPTTQVDIPEGYQLPVTIMGDTNGGYIIGPQKADGSEMMLGRQRRWPEVDREGWKALAADKKWCLDFLRHGAEDFPIIIRTSVANICQDKIDVWPFYIVPKLDSWISETGRVAIVGDAAHALPPSSGQGANQVFEDAWTYARVRCQCKSASARHALAKWNQGRQERIDRLLEFADEITRRRMPNSRGDSANARRRITDYLDFDWVFKCNYELMIQDWLAS</sequence>
<dbReference type="InterPro" id="IPR002938">
    <property type="entry name" value="FAD-bd"/>
</dbReference>
<comment type="caution">
    <text evidence="7">The sequence shown here is derived from an EMBL/GenBank/DDBJ whole genome shotgun (WGS) entry which is preliminary data.</text>
</comment>
<keyword evidence="5" id="KW-0503">Monooxygenase</keyword>
<reference evidence="7" key="1">
    <citation type="journal article" date="2019" name="Beilstein J. Org. Chem.">
        <title>Nanangenines: drimane sesquiterpenoids as the dominant metabolite cohort of a novel Australian fungus, Aspergillus nanangensis.</title>
        <authorList>
            <person name="Lacey H.J."/>
            <person name="Gilchrist C.L.M."/>
            <person name="Crombie A."/>
            <person name="Kalaitzis J.A."/>
            <person name="Vuong D."/>
            <person name="Rutledge P.J."/>
            <person name="Turner P."/>
            <person name="Pitt J.I."/>
            <person name="Lacey E."/>
            <person name="Chooi Y.H."/>
            <person name="Piggott A.M."/>
        </authorList>
    </citation>
    <scope>NUCLEOTIDE SEQUENCE</scope>
    <source>
        <strain evidence="7">MST-FP2251</strain>
    </source>
</reference>
<comment type="similarity">
    <text evidence="1">Belongs to the paxM FAD-dependent monooxygenase family.</text>
</comment>